<keyword evidence="2" id="KW-1185">Reference proteome</keyword>
<dbReference type="GeneID" id="107981714"/>
<evidence type="ECO:0000313" key="2">
    <source>
        <dbReference type="Proteomes" id="UP000002358"/>
    </source>
</evidence>
<dbReference type="KEGG" id="nvi:107981714"/>
<dbReference type="InParanoid" id="A0A7M7T6D5"/>
<sequence>MSAELKGVFCNNSSKAKIILFNDTILEKCKILKIRVTYKLKYKELILPTTSDQTNGYHANCYSNFTAIKKKYIEMFSELVKSQQSENAVPESDRVNYESTAFSSDSQAATSCQPSTSAAGKNYILLCIKICVELYAERATK</sequence>
<dbReference type="AlphaFoldDB" id="A0A7M7T6D5"/>
<organism evidence="1 2">
    <name type="scientific">Nasonia vitripennis</name>
    <name type="common">Parasitic wasp</name>
    <dbReference type="NCBI Taxonomy" id="7425"/>
    <lineage>
        <taxon>Eukaryota</taxon>
        <taxon>Metazoa</taxon>
        <taxon>Ecdysozoa</taxon>
        <taxon>Arthropoda</taxon>
        <taxon>Hexapoda</taxon>
        <taxon>Insecta</taxon>
        <taxon>Pterygota</taxon>
        <taxon>Neoptera</taxon>
        <taxon>Endopterygota</taxon>
        <taxon>Hymenoptera</taxon>
        <taxon>Apocrita</taxon>
        <taxon>Proctotrupomorpha</taxon>
        <taxon>Chalcidoidea</taxon>
        <taxon>Pteromalidae</taxon>
        <taxon>Pteromalinae</taxon>
        <taxon>Nasonia</taxon>
    </lineage>
</organism>
<dbReference type="Proteomes" id="UP000002358">
    <property type="component" value="Unassembled WGS sequence"/>
</dbReference>
<reference evidence="1" key="1">
    <citation type="submission" date="2021-01" db="UniProtKB">
        <authorList>
            <consortium name="EnsemblMetazoa"/>
        </authorList>
    </citation>
    <scope>IDENTIFICATION</scope>
</reference>
<name>A0A7M7T6D5_NASVI</name>
<accession>A0A7M7T6D5</accession>
<proteinExistence type="predicted"/>
<dbReference type="EnsemblMetazoa" id="XM_031921604">
    <property type="protein sequence ID" value="XP_031777464"/>
    <property type="gene ID" value="LOC107981714"/>
</dbReference>
<dbReference type="RefSeq" id="XP_031777464.1">
    <property type="nucleotide sequence ID" value="XM_031921604.1"/>
</dbReference>
<evidence type="ECO:0000313" key="1">
    <source>
        <dbReference type="EnsemblMetazoa" id="XP_031777464"/>
    </source>
</evidence>
<protein>
    <submittedName>
        <fullName evidence="1">Uncharacterized protein</fullName>
    </submittedName>
</protein>
<dbReference type="OrthoDB" id="6929715at2759"/>